<dbReference type="PANTHER" id="PTHR47942">
    <property type="entry name" value="TETRATRICOPEPTIDE REPEAT (TPR)-LIKE SUPERFAMILY PROTEIN-RELATED"/>
    <property type="match status" value="1"/>
</dbReference>
<proteinExistence type="predicted"/>
<evidence type="ECO:0000313" key="3">
    <source>
        <dbReference type="EMBL" id="AVP97535.1"/>
    </source>
</evidence>
<dbReference type="Gene3D" id="3.40.50.1820">
    <property type="entry name" value="alpha/beta hydrolase"/>
    <property type="match status" value="1"/>
</dbReference>
<dbReference type="Gene3D" id="1.25.40.10">
    <property type="entry name" value="Tetratricopeptide repeat domain"/>
    <property type="match status" value="4"/>
</dbReference>
<dbReference type="InterPro" id="IPR029058">
    <property type="entry name" value="AB_hydrolase_fold"/>
</dbReference>
<gene>
    <name evidence="3" type="ORF">C7S18_10155</name>
</gene>
<accession>A0A2P1PRT4</accession>
<sequence>MARIYNLYHAADSMDGLSVVFVHGLGGHPIETWMSNKSEVETFWPMWLGIDAACSIWTIEYDAALSAWRGEAMPLPDQGLAVMEALASEPELRSRPLVLIGHSLGGLVIKAALCEALTFGAEQRRFRDLADQVRGVAFVATPHSGSELAKLARVLRFLLRTNEQVGNMKSHDAHLRSLKRRFDDVCLSYQFRVKTYSESRGVFIGVRIFGLRIGLPVTVVNATSSESHVNGSYAVPLPEDHFSACKPTDRNAELYCSLIDFLREIRGNRQAGSMPSQIDSIRDDTKRTRVGLDRVENKIDELPRAVAKEFERLVATHERLVATQAATLAALAQQLDGRLVADRPQPVVVSPSLADIAPSIVRISQAADEVARTGDRRAAILTAEVARQSQHRDIAEVRAVAEADSQLLQQIAGYKIDVGDFRGAISDLSEALRGTGERDERRRIRRGLGYALAMEIRRIGTYREARLYFDMVVHCAGTPSRLAFNVLVHLSNDAGVARAIMGEMRAANIEPDIYSWNTLLALASDISAARAIMGEMRAAKIEPDIYSWTTLLALASDIPAARAILGEMRAAKIEPNIVSWNTLLALASDISAARAIMGEMRAAKIEPDIYSWTTLLALASDIPAARAIMGEMRSANIEPDIYSWNTLLALASDISAARAIMGEMRAAKIEPDIYSWTTLLALASDIPAARAIMGEMRAAKIEPDIYSWTTLLALASDIPAARAIMGEMRSAKVEPNIVSWNTLLALASDIPAARAIMGEMRSAKVEPNIVSWNTLLALASDISAARVIMGEMRAANIEPDIYSWNTLLALASDIPAARAIMGEMRSAKVEPNIVSWNTLLALASDISAARAIMGEMRSAKIEPNIVSWTTLLALASDIPTARAIMGEMRSAKVEPNIVSWTTLLALASDISAARAILDEMEEARFLPNEVVATTVARLISSLDEAADLTRYLHRFRVVGPGYLQAVVSRITPLLSAEVLLNWVYGITKELGFSPATQVFGPAIAGYRRQGRIEDALRIVLPFPHLPAAQALLKDARTQRQAEAWLLNQFEAGPEPFNASLALAYFYWSRGDREKLEIWADISLSYPNQHPKRIASIQKLLRPPAAA</sequence>
<protein>
    <recommendedName>
        <fullName evidence="2">GPI inositol-deacylase PGAP1-like alpha/beta domain-containing protein</fullName>
    </recommendedName>
</protein>
<reference evidence="3 4" key="2">
    <citation type="submission" date="2018-03" db="EMBL/GenBank/DDBJ databases">
        <authorList>
            <person name="Keele B.F."/>
        </authorList>
    </citation>
    <scope>NUCLEOTIDE SEQUENCE [LARGE SCALE GENOMIC DNA]</scope>
    <source>
        <strain evidence="3 4">D13</strain>
    </source>
</reference>
<evidence type="ECO:0000313" key="4">
    <source>
        <dbReference type="Proteomes" id="UP000241074"/>
    </source>
</evidence>
<dbReference type="GO" id="GO:0016788">
    <property type="term" value="F:hydrolase activity, acting on ester bonds"/>
    <property type="evidence" value="ECO:0007669"/>
    <property type="project" value="InterPro"/>
</dbReference>
<keyword evidence="1" id="KW-0677">Repeat</keyword>
<dbReference type="InterPro" id="IPR002885">
    <property type="entry name" value="PPR_rpt"/>
</dbReference>
<dbReference type="EMBL" id="CP027860">
    <property type="protein sequence ID" value="AVP97535.1"/>
    <property type="molecule type" value="Genomic_DNA"/>
</dbReference>
<evidence type="ECO:0000259" key="2">
    <source>
        <dbReference type="Pfam" id="PF07819"/>
    </source>
</evidence>
<dbReference type="PANTHER" id="PTHR47942:SF63">
    <property type="entry name" value="PENTATRICOPEPTIDE REPEAT-CONTAINING PROTEIN"/>
    <property type="match status" value="1"/>
</dbReference>
<dbReference type="KEGG" id="xba:C7S18_10155"/>
<dbReference type="OrthoDB" id="869379at2"/>
<dbReference type="RefSeq" id="WP_106891457.1">
    <property type="nucleotide sequence ID" value="NZ_CP027860.1"/>
</dbReference>
<evidence type="ECO:0000256" key="1">
    <source>
        <dbReference type="ARBA" id="ARBA00022737"/>
    </source>
</evidence>
<keyword evidence="4" id="KW-1185">Reference proteome</keyword>
<dbReference type="AlphaFoldDB" id="A0A2P1PRT4"/>
<dbReference type="InterPro" id="IPR011990">
    <property type="entry name" value="TPR-like_helical_dom_sf"/>
</dbReference>
<organism evidence="3 4">
    <name type="scientific">Ahniella affigens</name>
    <dbReference type="NCBI Taxonomy" id="2021234"/>
    <lineage>
        <taxon>Bacteria</taxon>
        <taxon>Pseudomonadati</taxon>
        <taxon>Pseudomonadota</taxon>
        <taxon>Gammaproteobacteria</taxon>
        <taxon>Lysobacterales</taxon>
        <taxon>Rhodanobacteraceae</taxon>
        <taxon>Ahniella</taxon>
    </lineage>
</organism>
<feature type="domain" description="GPI inositol-deacylase PGAP1-like alpha/beta" evidence="2">
    <location>
        <begin position="14"/>
        <end position="167"/>
    </location>
</feature>
<dbReference type="Pfam" id="PF07819">
    <property type="entry name" value="PGAP1"/>
    <property type="match status" value="1"/>
</dbReference>
<name>A0A2P1PRT4_9GAMM</name>
<dbReference type="Proteomes" id="UP000241074">
    <property type="component" value="Chromosome"/>
</dbReference>
<dbReference type="Pfam" id="PF13812">
    <property type="entry name" value="PPR_3"/>
    <property type="match status" value="5"/>
</dbReference>
<dbReference type="InterPro" id="IPR012908">
    <property type="entry name" value="PGAP1-ab_dom-like"/>
</dbReference>
<dbReference type="SUPFAM" id="SSF53474">
    <property type="entry name" value="alpha/beta-Hydrolases"/>
    <property type="match status" value="1"/>
</dbReference>
<dbReference type="InterPro" id="IPR051222">
    <property type="entry name" value="PPR/CCM1_RNA-binding"/>
</dbReference>
<reference evidence="3 4" key="1">
    <citation type="submission" date="2018-03" db="EMBL/GenBank/DDBJ databases">
        <title>Ahniella affigens gen. nov., sp. nov., a gammaproteobacterium isolated from sandy soil near a stream.</title>
        <authorList>
            <person name="Ko Y."/>
            <person name="Kim J.-H."/>
        </authorList>
    </citation>
    <scope>NUCLEOTIDE SEQUENCE [LARGE SCALE GENOMIC DNA]</scope>
    <source>
        <strain evidence="3 4">D13</strain>
    </source>
</reference>